<evidence type="ECO:0000256" key="10">
    <source>
        <dbReference type="ARBA" id="ARBA00023136"/>
    </source>
</evidence>
<evidence type="ECO:0000313" key="14">
    <source>
        <dbReference type="EMBL" id="MDH7452931.1"/>
    </source>
</evidence>
<dbReference type="PRINTS" id="PR00169">
    <property type="entry name" value="KCHANNEL"/>
</dbReference>
<name>A0ABT6MQM7_9GAMM</name>
<comment type="caution">
    <text evidence="14">The sequence shown here is derived from an EMBL/GenBank/DDBJ whole genome shotgun (WGS) entry which is preliminary data.</text>
</comment>
<gene>
    <name evidence="14" type="ORF">QF205_07560</name>
</gene>
<feature type="transmembrane region" description="Helical" evidence="12">
    <location>
        <begin position="234"/>
        <end position="256"/>
    </location>
</feature>
<dbReference type="InterPro" id="IPR027359">
    <property type="entry name" value="Volt_channel_dom_sf"/>
</dbReference>
<reference evidence="14" key="1">
    <citation type="journal article" date="2007" name="Int. J. Syst. Evol. Microbiol.">
        <title>Luteimonas composti sp. nov., a moderately thermophilic bacterium isolated from food waste.</title>
        <authorList>
            <person name="Young C.C."/>
            <person name="Kampfer P."/>
            <person name="Chen W.M."/>
            <person name="Yen W.S."/>
            <person name="Arun A.B."/>
            <person name="Lai W.A."/>
            <person name="Shen F.T."/>
            <person name="Rekha P.D."/>
            <person name="Lin K.Y."/>
            <person name="Chou J.H."/>
        </authorList>
    </citation>
    <scope>NUCLEOTIDE SEQUENCE</scope>
    <source>
        <strain evidence="14">CC-YY355</strain>
    </source>
</reference>
<evidence type="ECO:0000256" key="3">
    <source>
        <dbReference type="ARBA" id="ARBA00022538"/>
    </source>
</evidence>
<dbReference type="PANTHER" id="PTHR11537">
    <property type="entry name" value="VOLTAGE-GATED POTASSIUM CHANNEL"/>
    <property type="match status" value="1"/>
</dbReference>
<dbReference type="Proteomes" id="UP001160550">
    <property type="component" value="Unassembled WGS sequence"/>
</dbReference>
<evidence type="ECO:0000256" key="5">
    <source>
        <dbReference type="ARBA" id="ARBA00022826"/>
    </source>
</evidence>
<evidence type="ECO:0000256" key="8">
    <source>
        <dbReference type="ARBA" id="ARBA00022989"/>
    </source>
</evidence>
<keyword evidence="10 12" id="KW-0472">Membrane</keyword>
<feature type="transmembrane region" description="Helical" evidence="12">
    <location>
        <begin position="175"/>
        <end position="196"/>
    </location>
</feature>
<keyword evidence="11" id="KW-0407">Ion channel</keyword>
<evidence type="ECO:0000256" key="12">
    <source>
        <dbReference type="SAM" id="Phobius"/>
    </source>
</evidence>
<comment type="subcellular location">
    <subcellularLocation>
        <location evidence="1">Membrane</location>
        <topology evidence="1">Multi-pass membrane protein</topology>
    </subcellularLocation>
</comment>
<keyword evidence="5" id="KW-0631">Potassium channel</keyword>
<dbReference type="RefSeq" id="WP_280942143.1">
    <property type="nucleotide sequence ID" value="NZ_JARYGX010000017.1"/>
</dbReference>
<dbReference type="EMBL" id="JARYGX010000017">
    <property type="protein sequence ID" value="MDH7452931.1"/>
    <property type="molecule type" value="Genomic_DNA"/>
</dbReference>
<feature type="domain" description="Ion transport" evidence="13">
    <location>
        <begin position="48"/>
        <end position="256"/>
    </location>
</feature>
<reference evidence="14" key="2">
    <citation type="submission" date="2023-04" db="EMBL/GenBank/DDBJ databases">
        <authorList>
            <person name="Sun J.-Q."/>
        </authorList>
    </citation>
    <scope>NUCLEOTIDE SEQUENCE</scope>
    <source>
        <strain evidence="14">CC-YY355</strain>
    </source>
</reference>
<dbReference type="InterPro" id="IPR005821">
    <property type="entry name" value="Ion_trans_dom"/>
</dbReference>
<dbReference type="Gene3D" id="1.20.120.350">
    <property type="entry name" value="Voltage-gated potassium channels. Chain C"/>
    <property type="match status" value="1"/>
</dbReference>
<evidence type="ECO:0000313" key="15">
    <source>
        <dbReference type="Proteomes" id="UP001160550"/>
    </source>
</evidence>
<keyword evidence="9" id="KW-0406">Ion transport</keyword>
<dbReference type="PANTHER" id="PTHR11537:SF254">
    <property type="entry name" value="POTASSIUM VOLTAGE-GATED CHANNEL PROTEIN SHAB"/>
    <property type="match status" value="1"/>
</dbReference>
<feature type="transmembrane region" description="Helical" evidence="12">
    <location>
        <begin position="79"/>
        <end position="101"/>
    </location>
</feature>
<evidence type="ECO:0000259" key="13">
    <source>
        <dbReference type="Pfam" id="PF00520"/>
    </source>
</evidence>
<evidence type="ECO:0000256" key="2">
    <source>
        <dbReference type="ARBA" id="ARBA00022448"/>
    </source>
</evidence>
<dbReference type="Pfam" id="PF00520">
    <property type="entry name" value="Ion_trans"/>
    <property type="match status" value="1"/>
</dbReference>
<sequence length="297" mass="33046">MPAPADPADERAAGGASLFETEYLPASSDGARYRWFRRIFHHDAPDERNFDLVLIATILASVVVVLLDSVPSVKARWHAWLYAAEWMFTLAFTVEYGVRLWVVKRPLRYARSFFGVIDLLAILPTFLSLLFPASASFTVIRALRLLRVFRVLKLVEYSSEAGVLIQALLRSRRKISVFIATLITIVIIFGALMYVVEGPEHGFTSIPTGMYWAVVTVGTVGFGDIAPGTPFGRFVTSVLIVIGYSIIAVPTGIYTAELARSLQPRRRQVRCGECGLPDHEADAWHCRKCGRALPLED</sequence>
<evidence type="ECO:0000256" key="7">
    <source>
        <dbReference type="ARBA" id="ARBA00022958"/>
    </source>
</evidence>
<dbReference type="SUPFAM" id="SSF81324">
    <property type="entry name" value="Voltage-gated potassium channels"/>
    <property type="match status" value="1"/>
</dbReference>
<dbReference type="InterPro" id="IPR028325">
    <property type="entry name" value="VG_K_chnl"/>
</dbReference>
<accession>A0ABT6MQM7</accession>
<proteinExistence type="predicted"/>
<evidence type="ECO:0000256" key="4">
    <source>
        <dbReference type="ARBA" id="ARBA00022692"/>
    </source>
</evidence>
<evidence type="ECO:0000256" key="1">
    <source>
        <dbReference type="ARBA" id="ARBA00004141"/>
    </source>
</evidence>
<keyword evidence="6" id="KW-0851">Voltage-gated channel</keyword>
<keyword evidence="7" id="KW-0630">Potassium</keyword>
<evidence type="ECO:0000256" key="11">
    <source>
        <dbReference type="ARBA" id="ARBA00023303"/>
    </source>
</evidence>
<keyword evidence="3" id="KW-0633">Potassium transport</keyword>
<organism evidence="14 15">
    <name type="scientific">Luteimonas composti</name>
    <dbReference type="NCBI Taxonomy" id="398257"/>
    <lineage>
        <taxon>Bacteria</taxon>
        <taxon>Pseudomonadati</taxon>
        <taxon>Pseudomonadota</taxon>
        <taxon>Gammaproteobacteria</taxon>
        <taxon>Lysobacterales</taxon>
        <taxon>Lysobacteraceae</taxon>
        <taxon>Luteimonas</taxon>
    </lineage>
</organism>
<feature type="transmembrane region" description="Helical" evidence="12">
    <location>
        <begin position="50"/>
        <end position="67"/>
    </location>
</feature>
<protein>
    <submittedName>
        <fullName evidence="14">Ion transporter</fullName>
    </submittedName>
</protein>
<keyword evidence="2" id="KW-0813">Transport</keyword>
<evidence type="ECO:0000256" key="9">
    <source>
        <dbReference type="ARBA" id="ARBA00023065"/>
    </source>
</evidence>
<evidence type="ECO:0000256" key="6">
    <source>
        <dbReference type="ARBA" id="ARBA00022882"/>
    </source>
</evidence>
<keyword evidence="4 12" id="KW-0812">Transmembrane</keyword>
<feature type="transmembrane region" description="Helical" evidence="12">
    <location>
        <begin position="113"/>
        <end position="140"/>
    </location>
</feature>
<keyword evidence="8 12" id="KW-1133">Transmembrane helix</keyword>
<keyword evidence="15" id="KW-1185">Reference proteome</keyword>
<dbReference type="Gene3D" id="1.10.287.70">
    <property type="match status" value="1"/>
</dbReference>